<dbReference type="GO" id="GO:0005737">
    <property type="term" value="C:cytoplasm"/>
    <property type="evidence" value="ECO:0007669"/>
    <property type="project" value="TreeGrafter"/>
</dbReference>
<evidence type="ECO:0000256" key="1">
    <source>
        <dbReference type="ARBA" id="ARBA00000427"/>
    </source>
</evidence>
<dbReference type="GO" id="GO:0004308">
    <property type="term" value="F:exo-alpha-sialidase activity"/>
    <property type="evidence" value="ECO:0007669"/>
    <property type="project" value="UniProtKB-EC"/>
</dbReference>
<gene>
    <name evidence="5" type="ORF">G4Z16_25050</name>
</gene>
<comment type="catalytic activity">
    <reaction evidence="1">
        <text>Hydrolysis of alpha-(2-&gt;3)-, alpha-(2-&gt;6)-, alpha-(2-&gt;8)- glycosidic linkages of terminal sialic acid residues in oligosaccharides, glycoproteins, glycolipids, colominic acid and synthetic substrates.</text>
        <dbReference type="EC" id="3.2.1.18"/>
    </reaction>
</comment>
<dbReference type="AlphaFoldDB" id="A0A7T1T9Z0"/>
<dbReference type="InterPro" id="IPR036278">
    <property type="entry name" value="Sialidase_sf"/>
</dbReference>
<feature type="domain" description="Sialidase" evidence="4">
    <location>
        <begin position="30"/>
        <end position="343"/>
    </location>
</feature>
<accession>A0A7T1T9Z0</accession>
<dbReference type="GO" id="GO:0006689">
    <property type="term" value="P:ganglioside catabolic process"/>
    <property type="evidence" value="ECO:0007669"/>
    <property type="project" value="TreeGrafter"/>
</dbReference>
<evidence type="ECO:0000256" key="3">
    <source>
        <dbReference type="ARBA" id="ARBA00012733"/>
    </source>
</evidence>
<dbReference type="Pfam" id="PF13088">
    <property type="entry name" value="BNR_2"/>
    <property type="match status" value="1"/>
</dbReference>
<name>A0A7T1T9Z0_9ACTN</name>
<evidence type="ECO:0000313" key="6">
    <source>
        <dbReference type="Proteomes" id="UP000595046"/>
    </source>
</evidence>
<protein>
    <recommendedName>
        <fullName evidence="3">exo-alpha-sialidase</fullName>
        <ecNumber evidence="3">3.2.1.18</ecNumber>
    </recommendedName>
</protein>
<dbReference type="InterPro" id="IPR011040">
    <property type="entry name" value="Sialidase"/>
</dbReference>
<sequence length="389" mass="41923">MPYETSVPFRAGSDGYASFRIPACVRAPDGSLLAFAEGRVDSASDAGHIDIVTRRSDDGGRSWGELHVAASHASGTAGNPSPIVIPAGEGEGEDATDGSIVLVYVTNAADATESRIRRGEVSYKESRRVWVKESKDSGATWPEGREITSSTKLHEWRWYATTPGHALRLERAPYEGRLVVPANHSLPPEGDDDGTEARYNGGHDVISDDGGRTWHIGYIDDNPDGWVNVNETTAAELPDGRIYFNTRTEAIAPEHRADAHSEDGGEGLLAPFAPQPQLTAPVVEASVLQLNDPDVLVFSAPGDPAERRGMTLRASTDGGANWRTVHTVDDRPAAYSDLVRIDDHTLGLLYETGDESPYATVTFRRIPVSELAEAAPDPEAEQSSVRTQT</sequence>
<dbReference type="RefSeq" id="WP_197352911.1">
    <property type="nucleotide sequence ID" value="NZ_CP048882.1"/>
</dbReference>
<dbReference type="CDD" id="cd15482">
    <property type="entry name" value="Sialidase_non-viral"/>
    <property type="match status" value="1"/>
</dbReference>
<comment type="similarity">
    <text evidence="2">Belongs to the glycosyl hydrolase 33 family.</text>
</comment>
<evidence type="ECO:0000259" key="4">
    <source>
        <dbReference type="Pfam" id="PF13088"/>
    </source>
</evidence>
<dbReference type="GO" id="GO:0009313">
    <property type="term" value="P:oligosaccharide catabolic process"/>
    <property type="evidence" value="ECO:0007669"/>
    <property type="project" value="TreeGrafter"/>
</dbReference>
<dbReference type="Gene3D" id="2.120.10.10">
    <property type="match status" value="1"/>
</dbReference>
<dbReference type="InterPro" id="IPR026856">
    <property type="entry name" value="Sialidase_fam"/>
</dbReference>
<evidence type="ECO:0000313" key="5">
    <source>
        <dbReference type="EMBL" id="QPP09136.1"/>
    </source>
</evidence>
<evidence type="ECO:0000256" key="2">
    <source>
        <dbReference type="ARBA" id="ARBA00009348"/>
    </source>
</evidence>
<dbReference type="Proteomes" id="UP000595046">
    <property type="component" value="Chromosome"/>
</dbReference>
<dbReference type="PANTHER" id="PTHR10628:SF30">
    <property type="entry name" value="EXO-ALPHA-SIALIDASE"/>
    <property type="match status" value="1"/>
</dbReference>
<dbReference type="EMBL" id="CP048882">
    <property type="protein sequence ID" value="QPP09136.1"/>
    <property type="molecule type" value="Genomic_DNA"/>
</dbReference>
<dbReference type="KEGG" id="sbat:G4Z16_25050"/>
<dbReference type="PANTHER" id="PTHR10628">
    <property type="entry name" value="SIALIDASE"/>
    <property type="match status" value="1"/>
</dbReference>
<dbReference type="EC" id="3.2.1.18" evidence="3"/>
<proteinExistence type="inferred from homology"/>
<dbReference type="GO" id="GO:0016020">
    <property type="term" value="C:membrane"/>
    <property type="evidence" value="ECO:0007669"/>
    <property type="project" value="TreeGrafter"/>
</dbReference>
<reference evidence="6" key="1">
    <citation type="submission" date="2020-02" db="EMBL/GenBank/DDBJ databases">
        <title>Streptomyces sp. ASO4wet.</title>
        <authorList>
            <person name="Risdian C."/>
            <person name="Landwehr W."/>
            <person name="Schupp P."/>
            <person name="Wink J."/>
        </authorList>
    </citation>
    <scope>NUCLEOTIDE SEQUENCE [LARGE SCALE GENOMIC DNA]</scope>
    <source>
        <strain evidence="6">ASO4wet</strain>
    </source>
</reference>
<keyword evidence="6" id="KW-1185">Reference proteome</keyword>
<dbReference type="SUPFAM" id="SSF50939">
    <property type="entry name" value="Sialidases"/>
    <property type="match status" value="1"/>
</dbReference>
<organism evidence="5 6">
    <name type="scientific">Streptomyces bathyalis</name>
    <dbReference type="NCBI Taxonomy" id="2710756"/>
    <lineage>
        <taxon>Bacteria</taxon>
        <taxon>Bacillati</taxon>
        <taxon>Actinomycetota</taxon>
        <taxon>Actinomycetes</taxon>
        <taxon>Kitasatosporales</taxon>
        <taxon>Streptomycetaceae</taxon>
        <taxon>Streptomyces</taxon>
    </lineage>
</organism>